<evidence type="ECO:0000256" key="4">
    <source>
        <dbReference type="SAM" id="MobiDB-lite"/>
    </source>
</evidence>
<dbReference type="PANTHER" id="PTHR36220:SF1">
    <property type="entry name" value="GAMMA TUBULIN COMPLEX COMPONENT C-TERMINAL DOMAIN-CONTAINING PROTEIN"/>
    <property type="match status" value="1"/>
</dbReference>
<dbReference type="SMART" id="SM00191">
    <property type="entry name" value="Int_alpha"/>
    <property type="match status" value="3"/>
</dbReference>
<sequence length="326" mass="32448">MIQHRRNSFIVAACATLTLGAVLSACGGGDGRTRNAEVTTTLDENGNAPSTTLFDWQAGSSTTVGEGSPDSTDPTQSTEPGSADSTVPGETTTTAAAVASSQNVISPTDASDGDSFGGAVALSADGKTLAVGALYDDVSGNKDQGSVTVYGRSGKSWTEEKVLVAENGNAEDWFGYSVALSADGNTLAVGAVYADVNGNKDEGAVSVFARTGGAWALQKTLNISGGNAGDLFGYAVALSADGSTLAVGAISDDVNANVDQGSVSVFARTGAAWKEQQVITLDNGAASGNFGWSVSLSTDGNTLAAGGPSQGAGKAAVFTRSGGTWS</sequence>
<dbReference type="Pfam" id="PF14312">
    <property type="entry name" value="FG-GAP_2"/>
    <property type="match status" value="4"/>
</dbReference>
<dbReference type="PROSITE" id="PS51257">
    <property type="entry name" value="PROKAR_LIPOPROTEIN"/>
    <property type="match status" value="1"/>
</dbReference>
<organism evidence="5">
    <name type="scientific">freshwater metagenome</name>
    <dbReference type="NCBI Taxonomy" id="449393"/>
    <lineage>
        <taxon>unclassified sequences</taxon>
        <taxon>metagenomes</taxon>
        <taxon>ecological metagenomes</taxon>
    </lineage>
</organism>
<evidence type="ECO:0000256" key="1">
    <source>
        <dbReference type="ARBA" id="ARBA00022729"/>
    </source>
</evidence>
<keyword evidence="2" id="KW-0677">Repeat</keyword>
<dbReference type="SUPFAM" id="SSF50969">
    <property type="entry name" value="YVTN repeat-like/Quinoprotein amine dehydrogenase"/>
    <property type="match status" value="1"/>
</dbReference>
<dbReference type="InterPro" id="IPR011044">
    <property type="entry name" value="Quino_amine_DH_bsu"/>
</dbReference>
<dbReference type="InterPro" id="IPR028994">
    <property type="entry name" value="Integrin_alpha_N"/>
</dbReference>
<dbReference type="InterPro" id="IPR013517">
    <property type="entry name" value="FG-GAP"/>
</dbReference>
<name>A0A6J7QA25_9ZZZZ</name>
<dbReference type="EMBL" id="CAFBQU010000076">
    <property type="protein sequence ID" value="CAB5067969.1"/>
    <property type="molecule type" value="Genomic_DNA"/>
</dbReference>
<evidence type="ECO:0000313" key="5">
    <source>
        <dbReference type="EMBL" id="CAB5012553.1"/>
    </source>
</evidence>
<gene>
    <name evidence="5" type="ORF">UFOPK4098_00376</name>
    <name evidence="6" type="ORF">UFOPK4347_01638</name>
</gene>
<reference evidence="5" key="1">
    <citation type="submission" date="2020-05" db="EMBL/GenBank/DDBJ databases">
        <authorList>
            <person name="Chiriac C."/>
            <person name="Salcher M."/>
            <person name="Ghai R."/>
            <person name="Kavagutti S V."/>
        </authorList>
    </citation>
    <scope>NUCLEOTIDE SEQUENCE</scope>
</reference>
<keyword evidence="3" id="KW-0325">Glycoprotein</keyword>
<evidence type="ECO:0000313" key="6">
    <source>
        <dbReference type="EMBL" id="CAB5067969.1"/>
    </source>
</evidence>
<dbReference type="PANTHER" id="PTHR36220">
    <property type="entry name" value="UNNAMED PRODUCT"/>
    <property type="match status" value="1"/>
</dbReference>
<protein>
    <submittedName>
        <fullName evidence="5">Unannotated protein</fullName>
    </submittedName>
</protein>
<proteinExistence type="predicted"/>
<dbReference type="AlphaFoldDB" id="A0A6J7QA25"/>
<keyword evidence="1" id="KW-0732">Signal</keyword>
<dbReference type="InterPro" id="IPR013519">
    <property type="entry name" value="Int_alpha_beta-p"/>
</dbReference>
<dbReference type="EMBL" id="CAFBPN010000010">
    <property type="protein sequence ID" value="CAB5012553.1"/>
    <property type="molecule type" value="Genomic_DNA"/>
</dbReference>
<evidence type="ECO:0000256" key="3">
    <source>
        <dbReference type="ARBA" id="ARBA00023180"/>
    </source>
</evidence>
<feature type="region of interest" description="Disordered" evidence="4">
    <location>
        <begin position="42"/>
        <end position="89"/>
    </location>
</feature>
<accession>A0A6J7QA25</accession>
<evidence type="ECO:0000256" key="2">
    <source>
        <dbReference type="ARBA" id="ARBA00022737"/>
    </source>
</evidence>
<dbReference type="Gene3D" id="2.130.10.130">
    <property type="entry name" value="Integrin alpha, N-terminal"/>
    <property type="match status" value="1"/>
</dbReference>